<dbReference type="Proteomes" id="UP001163828">
    <property type="component" value="Unassembled WGS sequence"/>
</dbReference>
<feature type="region of interest" description="Disordered" evidence="1">
    <location>
        <begin position="148"/>
        <end position="195"/>
    </location>
</feature>
<feature type="compositionally biased region" description="Basic and acidic residues" evidence="1">
    <location>
        <begin position="186"/>
        <end position="195"/>
    </location>
</feature>
<evidence type="ECO:0000256" key="1">
    <source>
        <dbReference type="SAM" id="MobiDB-lite"/>
    </source>
</evidence>
<comment type="caution">
    <text evidence="3">The sequence shown here is derived from an EMBL/GenBank/DDBJ whole genome shotgun (WGS) entry which is preliminary data.</text>
</comment>
<feature type="signal peptide" evidence="2">
    <location>
        <begin position="1"/>
        <end position="21"/>
    </location>
</feature>
<evidence type="ECO:0000313" key="4">
    <source>
        <dbReference type="Proteomes" id="UP001163828"/>
    </source>
</evidence>
<protein>
    <submittedName>
        <fullName evidence="3">Uncharacterized protein</fullName>
    </submittedName>
</protein>
<keyword evidence="4" id="KW-1185">Reference proteome</keyword>
<organism evidence="3 4">
    <name type="scientific">Lentinula boryana</name>
    <dbReference type="NCBI Taxonomy" id="40481"/>
    <lineage>
        <taxon>Eukaryota</taxon>
        <taxon>Fungi</taxon>
        <taxon>Dikarya</taxon>
        <taxon>Basidiomycota</taxon>
        <taxon>Agaricomycotina</taxon>
        <taxon>Agaricomycetes</taxon>
        <taxon>Agaricomycetidae</taxon>
        <taxon>Agaricales</taxon>
        <taxon>Marasmiineae</taxon>
        <taxon>Omphalotaceae</taxon>
        <taxon>Lentinula</taxon>
    </lineage>
</organism>
<sequence length="195" mass="22095">MLNKLLLLLILLNLNLNFAKRKTIYKLKDLKSKALELRAGFLAKKVKIRAREIQIQMSDLTLAHLNGKSGGRRRFGSGSTSPWVENDTIEAFLAEGAGCNVIFGWTWYTWWTKREGEAREKTNSLQGEKMGDSLGLLYVGIYIQPWNGQGENPMEDDDGGRPPDAPPSYHLRFPKAPMDEMDELATSDRSRLRNP</sequence>
<evidence type="ECO:0000256" key="2">
    <source>
        <dbReference type="SAM" id="SignalP"/>
    </source>
</evidence>
<evidence type="ECO:0000313" key="3">
    <source>
        <dbReference type="EMBL" id="KAJ3992639.1"/>
    </source>
</evidence>
<keyword evidence="2" id="KW-0732">Signal</keyword>
<name>A0ABQ8Q462_9AGAR</name>
<gene>
    <name evidence="3" type="ORF">F5050DRAFT_1905234</name>
</gene>
<dbReference type="EMBL" id="MU790836">
    <property type="protein sequence ID" value="KAJ3992639.1"/>
    <property type="molecule type" value="Genomic_DNA"/>
</dbReference>
<feature type="chain" id="PRO_5046303564" evidence="2">
    <location>
        <begin position="22"/>
        <end position="195"/>
    </location>
</feature>
<proteinExistence type="predicted"/>
<reference evidence="3" key="1">
    <citation type="submission" date="2022-08" db="EMBL/GenBank/DDBJ databases">
        <authorList>
            <consortium name="DOE Joint Genome Institute"/>
            <person name="Min B."/>
            <person name="Riley R."/>
            <person name="Sierra-Patev S."/>
            <person name="Naranjo-Ortiz M."/>
            <person name="Looney B."/>
            <person name="Konkel Z."/>
            <person name="Slot J.C."/>
            <person name="Sakamoto Y."/>
            <person name="Steenwyk J.L."/>
            <person name="Rokas A."/>
            <person name="Carro J."/>
            <person name="Camarero S."/>
            <person name="Ferreira P."/>
            <person name="Molpeceres G."/>
            <person name="Ruiz-Duenas F.J."/>
            <person name="Serrano A."/>
            <person name="Henrissat B."/>
            <person name="Drula E."/>
            <person name="Hughes K.W."/>
            <person name="Mata J.L."/>
            <person name="Ishikawa N.K."/>
            <person name="Vargas-Isla R."/>
            <person name="Ushijima S."/>
            <person name="Smith C.A."/>
            <person name="Ahrendt S."/>
            <person name="Andreopoulos W."/>
            <person name="He G."/>
            <person name="Labutti K."/>
            <person name="Lipzen A."/>
            <person name="Ng V."/>
            <person name="Sandor L."/>
            <person name="Barry K."/>
            <person name="Martinez A.T."/>
            <person name="Xiao Y."/>
            <person name="Gibbons J.G."/>
            <person name="Terashima K."/>
            <person name="Hibbett D.S."/>
            <person name="Grigoriev I.V."/>
        </authorList>
    </citation>
    <scope>NUCLEOTIDE SEQUENCE</scope>
    <source>
        <strain evidence="3">TFB10827</strain>
    </source>
</reference>
<accession>A0ABQ8Q462</accession>